<evidence type="ECO:0000313" key="3">
    <source>
        <dbReference type="Proteomes" id="UP000179636"/>
    </source>
</evidence>
<feature type="compositionally biased region" description="Basic and acidic residues" evidence="1">
    <location>
        <begin position="99"/>
        <end position="112"/>
    </location>
</feature>
<organism evidence="2 3">
    <name type="scientific">Mycobacterium syngnathidarum</name>
    <dbReference type="NCBI Taxonomy" id="1908205"/>
    <lineage>
        <taxon>Bacteria</taxon>
        <taxon>Bacillati</taxon>
        <taxon>Actinomycetota</taxon>
        <taxon>Actinomycetes</taxon>
        <taxon>Mycobacteriales</taxon>
        <taxon>Mycobacteriaceae</taxon>
        <taxon>Mycobacterium</taxon>
    </lineage>
</organism>
<dbReference type="InterPro" id="IPR013078">
    <property type="entry name" value="His_Pase_superF_clade-1"/>
</dbReference>
<dbReference type="SUPFAM" id="SSF53254">
    <property type="entry name" value="Phosphoglycerate mutase-like"/>
    <property type="match status" value="1"/>
</dbReference>
<dbReference type="SMART" id="SM00855">
    <property type="entry name" value="PGAM"/>
    <property type="match status" value="1"/>
</dbReference>
<dbReference type="STRING" id="1908205.BKG60_28375"/>
<dbReference type="InterPro" id="IPR029033">
    <property type="entry name" value="His_PPase_superfam"/>
</dbReference>
<name>A0A1S1K0K7_9MYCO</name>
<dbReference type="CDD" id="cd07067">
    <property type="entry name" value="HP_PGM_like"/>
    <property type="match status" value="1"/>
</dbReference>
<reference evidence="2 3" key="1">
    <citation type="submission" date="2016-10" db="EMBL/GenBank/DDBJ databases">
        <title>Evaluation of Human, Animal and Environmental Mycobacterium chelonae Isolates by Core Genome Phylogenomic Analysis, Targeted Gene Comparison, and Anti-microbial Susceptibility Patterns: A Tale of Mistaken Identities.</title>
        <authorList>
            <person name="Fogelson S.B."/>
            <person name="Camus A.C."/>
            <person name="Lorenz W."/>
            <person name="Vasireddy R."/>
            <person name="Vasireddy S."/>
            <person name="Smith T."/>
            <person name="Brown-Elliott B.A."/>
            <person name="Wallace R.J.Jr."/>
            <person name="Hasan N.A."/>
            <person name="Reischl U."/>
            <person name="Sanchez S."/>
        </authorList>
    </citation>
    <scope>NUCLEOTIDE SEQUENCE [LARGE SCALE GENOMIC DNA]</scope>
    <source>
        <strain evidence="2 3">24999</strain>
    </source>
</reference>
<dbReference type="PANTHER" id="PTHR48100:SF51">
    <property type="entry name" value="PHOSPHOGLYCERATE MUTASE"/>
    <property type="match status" value="1"/>
</dbReference>
<keyword evidence="3" id="KW-1185">Reference proteome</keyword>
<dbReference type="RefSeq" id="WP_070945913.1">
    <property type="nucleotide sequence ID" value="NZ_MLHV01000019.1"/>
</dbReference>
<dbReference type="GO" id="GO:0016791">
    <property type="term" value="F:phosphatase activity"/>
    <property type="evidence" value="ECO:0007669"/>
    <property type="project" value="TreeGrafter"/>
</dbReference>
<evidence type="ECO:0000256" key="1">
    <source>
        <dbReference type="SAM" id="MobiDB-lite"/>
    </source>
</evidence>
<proteinExistence type="predicted"/>
<dbReference type="Gene3D" id="3.40.50.1240">
    <property type="entry name" value="Phosphoglycerate mutase-like"/>
    <property type="match status" value="1"/>
</dbReference>
<accession>A0A1S1K0K7</accession>
<dbReference type="EMBL" id="MLHV01000019">
    <property type="protein sequence ID" value="OHT95458.1"/>
    <property type="molecule type" value="Genomic_DNA"/>
</dbReference>
<dbReference type="GO" id="GO:0005737">
    <property type="term" value="C:cytoplasm"/>
    <property type="evidence" value="ECO:0007669"/>
    <property type="project" value="TreeGrafter"/>
</dbReference>
<evidence type="ECO:0000313" key="2">
    <source>
        <dbReference type="EMBL" id="OHT95458.1"/>
    </source>
</evidence>
<sequence length="209" mass="23366">MTERGSTVRTTVHVMRHGEVHNPEKVLYGRLPGYHLSERGQAQARAAADWLADRDVVHVVASPLERAQETAAPIAESHGLPIFTDDGLIESWNTFEGERVAPGDGALRDPRNWSRLRNPAKPSWGEPYDEIAPRMMAAMHRAREKAAGHEAVCVSHQLPVETLRRAMTGRKLAHLPLPHSRLCNLSSITSFTFEGDNLIRWGYTEPWGI</sequence>
<evidence type="ECO:0008006" key="4">
    <source>
        <dbReference type="Google" id="ProtNLM"/>
    </source>
</evidence>
<dbReference type="Pfam" id="PF00300">
    <property type="entry name" value="His_Phos_1"/>
    <property type="match status" value="1"/>
</dbReference>
<dbReference type="PANTHER" id="PTHR48100">
    <property type="entry name" value="BROAD-SPECIFICITY PHOSPHATASE YOR283W-RELATED"/>
    <property type="match status" value="1"/>
</dbReference>
<protein>
    <recommendedName>
        <fullName evidence="4">Histidine phosphatase family protein</fullName>
    </recommendedName>
</protein>
<gene>
    <name evidence="2" type="ORF">BKG61_19560</name>
</gene>
<dbReference type="InterPro" id="IPR050275">
    <property type="entry name" value="PGM_Phosphatase"/>
</dbReference>
<comment type="caution">
    <text evidence="2">The sequence shown here is derived from an EMBL/GenBank/DDBJ whole genome shotgun (WGS) entry which is preliminary data.</text>
</comment>
<feature type="region of interest" description="Disordered" evidence="1">
    <location>
        <begin position="99"/>
        <end position="118"/>
    </location>
</feature>
<dbReference type="AlphaFoldDB" id="A0A1S1K0K7"/>
<dbReference type="OrthoDB" id="3215466at2"/>
<dbReference type="Proteomes" id="UP000179636">
    <property type="component" value="Unassembled WGS sequence"/>
</dbReference>